<feature type="region of interest" description="Disordered" evidence="1">
    <location>
        <begin position="487"/>
        <end position="568"/>
    </location>
</feature>
<sequence>MPPKTERPGSRRDLLAVLLALVTVVCLGSAFILSKGTQFLMPGPLASAHGAIEKCSACHTKSGKGKLSWLHGLVAGDPLADSKACLTCHKMPDTAFNAHSASAEALKQSTARLTKIAAGSPVPQSARAQSTAFPTHDVVARGLYCATCHQEHQGVSFNLNKISNEQCRSCHVVKFDSFDGNHPKFENYPFKRRTRIIYDHAGHFGKHYPEVAKKDPARRIPETCSSCHDSREDKRVMAVAPFEKTCTGCHLDQIIGKERASGPKGIAFLSLPGLDLQTLKKKNAPIGEWPDASDAALTPFMQVMIGRDERGRALIKTVDTLKLQDLSGASDDQIKAVTTLVWEIKGLFYALIKGKASDVLGNFNIGGGAKLSANLVADLTASIPRDVVTSAQQQWLPNLATEMANPRDMSGQKQSGWTTMTTGSTSAMSAPPEEPSGRDARQETPAASPQESASETASVPKRDPPPCLVGILGQCLMFKGAAEAVQPEGAAGKSSTGNANQDGRKETPSAGDLPGAMRAGVKAAGQAAGPEAVAGKADTPNEKPHDGKKELAANDQPQAKGADQKDDLLFPTEEELRAMKAGSKDTGTGAQPAGAASKADPNAPAPADSGTQPTEPRTSATPVISIESDVDPESWAEYGGWYRQDYAIFYRPTGHKDKLIYSWLFLTGPRAPKGDPNPAGGVFDFLTSKDAQGSCTKCHSVDEIRRGRVVNFSPPSVESKRGRFTNFIHEPHFGVIENRTGGLENRGCLSCHNLERGRPYLKSFEQGNPQSFVSNFGEVKKDLCQTCHTSSMARQDCLLCHKYHVNGAITPIMNTRLPAQ</sequence>
<dbReference type="Gene3D" id="3.90.10.10">
    <property type="entry name" value="Cytochrome C3"/>
    <property type="match status" value="1"/>
</dbReference>
<dbReference type="Proteomes" id="UP000440694">
    <property type="component" value="Unassembled WGS sequence"/>
</dbReference>
<feature type="region of interest" description="Disordered" evidence="1">
    <location>
        <begin position="581"/>
        <end position="628"/>
    </location>
</feature>
<keyword evidence="4" id="KW-1185">Reference proteome</keyword>
<feature type="compositionally biased region" description="Polar residues" evidence="1">
    <location>
        <begin position="445"/>
        <end position="457"/>
    </location>
</feature>
<dbReference type="PROSITE" id="PS51318">
    <property type="entry name" value="TAT"/>
    <property type="match status" value="1"/>
</dbReference>
<evidence type="ECO:0000313" key="3">
    <source>
        <dbReference type="EMBL" id="MTD94746.1"/>
    </source>
</evidence>
<feature type="compositionally biased region" description="Basic and acidic residues" evidence="1">
    <location>
        <begin position="539"/>
        <end position="552"/>
    </location>
</feature>
<feature type="compositionally biased region" description="Polar residues" evidence="1">
    <location>
        <begin position="609"/>
        <end position="622"/>
    </location>
</feature>
<proteinExistence type="predicted"/>
<evidence type="ECO:0000256" key="1">
    <source>
        <dbReference type="SAM" id="MobiDB-lite"/>
    </source>
</evidence>
<evidence type="ECO:0000259" key="2">
    <source>
        <dbReference type="Pfam" id="PF09699"/>
    </source>
</evidence>
<feature type="compositionally biased region" description="Low complexity" evidence="1">
    <location>
        <begin position="523"/>
        <end position="535"/>
    </location>
</feature>
<gene>
    <name evidence="3" type="ORF">GIW81_10430</name>
</gene>
<dbReference type="EMBL" id="WMBQ01000001">
    <property type="protein sequence ID" value="MTD94746.1"/>
    <property type="molecule type" value="Genomic_DNA"/>
</dbReference>
<evidence type="ECO:0000313" key="4">
    <source>
        <dbReference type="Proteomes" id="UP000440694"/>
    </source>
</evidence>
<feature type="compositionally biased region" description="Low complexity" evidence="1">
    <location>
        <begin position="415"/>
        <end position="430"/>
    </location>
</feature>
<accession>A0A6I3KLJ6</accession>
<comment type="caution">
    <text evidence="3">The sequence shown here is derived from an EMBL/GenBank/DDBJ whole genome shotgun (WGS) entry which is preliminary data.</text>
</comment>
<protein>
    <recommendedName>
        <fullName evidence="2">Doubled CXXCH motif domain-containing protein</fullName>
    </recommendedName>
</protein>
<dbReference type="AlphaFoldDB" id="A0A6I3KLJ6"/>
<name>A0A6I3KLJ6_9HYPH</name>
<dbReference type="InterPro" id="IPR010177">
    <property type="entry name" value="Paired_CXXCH_1"/>
</dbReference>
<reference evidence="3 4" key="1">
    <citation type="submission" date="2019-11" db="EMBL/GenBank/DDBJ databases">
        <title>Identification of a novel strain.</title>
        <authorList>
            <person name="Xu Q."/>
            <person name="Wang G."/>
        </authorList>
    </citation>
    <scope>NUCLEOTIDE SEQUENCE [LARGE SCALE GENOMIC DNA]</scope>
    <source>
        <strain evidence="4">xq</strain>
    </source>
</reference>
<organism evidence="3 4">
    <name type="scientific">Hyphomicrobium album</name>
    <dbReference type="NCBI Taxonomy" id="2665159"/>
    <lineage>
        <taxon>Bacteria</taxon>
        <taxon>Pseudomonadati</taxon>
        <taxon>Pseudomonadota</taxon>
        <taxon>Alphaproteobacteria</taxon>
        <taxon>Hyphomicrobiales</taxon>
        <taxon>Hyphomicrobiaceae</taxon>
        <taxon>Hyphomicrobium</taxon>
    </lineage>
</organism>
<dbReference type="SUPFAM" id="SSF48695">
    <property type="entry name" value="Multiheme cytochromes"/>
    <property type="match status" value="2"/>
</dbReference>
<dbReference type="Gene3D" id="1.10.780.10">
    <property type="entry name" value="Hydroxylamine Oxidoreductase, Chain A, domain 1"/>
    <property type="match status" value="1"/>
</dbReference>
<dbReference type="InterPro" id="IPR006311">
    <property type="entry name" value="TAT_signal"/>
</dbReference>
<dbReference type="InterPro" id="IPR036280">
    <property type="entry name" value="Multihaem_cyt_sf"/>
</dbReference>
<dbReference type="Pfam" id="PF09699">
    <property type="entry name" value="Paired_CXXCH_1"/>
    <property type="match status" value="1"/>
</dbReference>
<feature type="domain" description="Doubled CXXCH motif" evidence="2">
    <location>
        <begin position="136"/>
        <end position="172"/>
    </location>
</feature>
<dbReference type="RefSeq" id="WP_154739127.1">
    <property type="nucleotide sequence ID" value="NZ_WMBQ01000001.1"/>
</dbReference>
<feature type="region of interest" description="Disordered" evidence="1">
    <location>
        <begin position="398"/>
        <end position="465"/>
    </location>
</feature>